<dbReference type="Proteomes" id="UP000775213">
    <property type="component" value="Unassembled WGS sequence"/>
</dbReference>
<dbReference type="InterPro" id="IPR004864">
    <property type="entry name" value="LEA_2"/>
</dbReference>
<sequence length="268" mass="29957">MEKPDQEETDHLIPPPPRPPPCFAFFADRSLQPSTCSCSCLSLLSPSSLLFAAAALSFLGSAIFLLWPSDPHLHVARISIDRVHVSFHPSVSVSVDLHLRISIHNPDFFSLDYDALDVAIGYREQRLGSVLSAGGHVRARGVSYVDAELQLDGIEVLHDIFYLIQDLARRSIPFDTVTEIRGLLHFLFFDVPIKASCLPPLPTNFCLFLVGRLSCLVIVNPTNHTVIRHDCHIQSFGIIKCRSNNCKNSDQKIITCIPFYIEKIIQIQ</sequence>
<dbReference type="GO" id="GO:0098542">
    <property type="term" value="P:defense response to other organism"/>
    <property type="evidence" value="ECO:0007669"/>
    <property type="project" value="InterPro"/>
</dbReference>
<keyword evidence="3" id="KW-1133">Transmembrane helix</keyword>
<keyword evidence="4" id="KW-0472">Membrane</keyword>
<dbReference type="AlphaFoldDB" id="A0AAV7G1D9"/>
<evidence type="ECO:0000259" key="5">
    <source>
        <dbReference type="Pfam" id="PF03168"/>
    </source>
</evidence>
<name>A0AAV7G1D9_DENCH</name>
<dbReference type="GO" id="GO:0016020">
    <property type="term" value="C:membrane"/>
    <property type="evidence" value="ECO:0007669"/>
    <property type="project" value="UniProtKB-SubCell"/>
</dbReference>
<evidence type="ECO:0000256" key="1">
    <source>
        <dbReference type="ARBA" id="ARBA00004167"/>
    </source>
</evidence>
<feature type="domain" description="Late embryogenesis abundant protein LEA-2 subgroup" evidence="5">
    <location>
        <begin position="101"/>
        <end position="197"/>
    </location>
</feature>
<evidence type="ECO:0000256" key="3">
    <source>
        <dbReference type="ARBA" id="ARBA00022989"/>
    </source>
</evidence>
<dbReference type="PANTHER" id="PTHR31234:SF4">
    <property type="entry name" value="EXPRESSED PROTEIN"/>
    <property type="match status" value="1"/>
</dbReference>
<dbReference type="InterPro" id="IPR044839">
    <property type="entry name" value="NDR1-like"/>
</dbReference>
<gene>
    <name evidence="6" type="ORF">IEQ34_020873</name>
</gene>
<evidence type="ECO:0000313" key="7">
    <source>
        <dbReference type="Proteomes" id="UP000775213"/>
    </source>
</evidence>
<dbReference type="SUPFAM" id="SSF117070">
    <property type="entry name" value="LEA14-like"/>
    <property type="match status" value="1"/>
</dbReference>
<organism evidence="6 7">
    <name type="scientific">Dendrobium chrysotoxum</name>
    <name type="common">Orchid</name>
    <dbReference type="NCBI Taxonomy" id="161865"/>
    <lineage>
        <taxon>Eukaryota</taxon>
        <taxon>Viridiplantae</taxon>
        <taxon>Streptophyta</taxon>
        <taxon>Embryophyta</taxon>
        <taxon>Tracheophyta</taxon>
        <taxon>Spermatophyta</taxon>
        <taxon>Magnoliopsida</taxon>
        <taxon>Liliopsida</taxon>
        <taxon>Asparagales</taxon>
        <taxon>Orchidaceae</taxon>
        <taxon>Epidendroideae</taxon>
        <taxon>Malaxideae</taxon>
        <taxon>Dendrobiinae</taxon>
        <taxon>Dendrobium</taxon>
    </lineage>
</organism>
<dbReference type="PANTHER" id="PTHR31234">
    <property type="entry name" value="LATE EMBRYOGENESIS ABUNDANT (LEA) HYDROXYPROLINE-RICH GLYCOPROTEIN FAMILY"/>
    <property type="match status" value="1"/>
</dbReference>
<evidence type="ECO:0000256" key="2">
    <source>
        <dbReference type="ARBA" id="ARBA00022692"/>
    </source>
</evidence>
<evidence type="ECO:0000313" key="6">
    <source>
        <dbReference type="EMBL" id="KAH0450181.1"/>
    </source>
</evidence>
<reference evidence="6 7" key="1">
    <citation type="journal article" date="2021" name="Hortic Res">
        <title>Chromosome-scale assembly of the Dendrobium chrysotoxum genome enhances the understanding of orchid evolution.</title>
        <authorList>
            <person name="Zhang Y."/>
            <person name="Zhang G.Q."/>
            <person name="Zhang D."/>
            <person name="Liu X.D."/>
            <person name="Xu X.Y."/>
            <person name="Sun W.H."/>
            <person name="Yu X."/>
            <person name="Zhu X."/>
            <person name="Wang Z.W."/>
            <person name="Zhao X."/>
            <person name="Zhong W.Y."/>
            <person name="Chen H."/>
            <person name="Yin W.L."/>
            <person name="Huang T."/>
            <person name="Niu S.C."/>
            <person name="Liu Z.J."/>
        </authorList>
    </citation>
    <scope>NUCLEOTIDE SEQUENCE [LARGE SCALE GENOMIC DNA]</scope>
    <source>
        <strain evidence="6">Lindl</strain>
    </source>
</reference>
<accession>A0AAV7G1D9</accession>
<dbReference type="Gene3D" id="2.60.40.1820">
    <property type="match status" value="1"/>
</dbReference>
<dbReference type="EMBL" id="JAGFBR010000018">
    <property type="protein sequence ID" value="KAH0450181.1"/>
    <property type="molecule type" value="Genomic_DNA"/>
</dbReference>
<evidence type="ECO:0000256" key="4">
    <source>
        <dbReference type="ARBA" id="ARBA00023136"/>
    </source>
</evidence>
<protein>
    <recommendedName>
        <fullName evidence="5">Late embryogenesis abundant protein LEA-2 subgroup domain-containing protein</fullName>
    </recommendedName>
</protein>
<proteinExistence type="predicted"/>
<comment type="subcellular location">
    <subcellularLocation>
        <location evidence="1">Membrane</location>
        <topology evidence="1">Single-pass membrane protein</topology>
    </subcellularLocation>
</comment>
<keyword evidence="7" id="KW-1185">Reference proteome</keyword>
<keyword evidence="2" id="KW-0812">Transmembrane</keyword>
<dbReference type="Pfam" id="PF03168">
    <property type="entry name" value="LEA_2"/>
    <property type="match status" value="1"/>
</dbReference>
<comment type="caution">
    <text evidence="6">The sequence shown here is derived from an EMBL/GenBank/DDBJ whole genome shotgun (WGS) entry which is preliminary data.</text>
</comment>